<feature type="coiled-coil region" evidence="1">
    <location>
        <begin position="3"/>
        <end position="44"/>
    </location>
</feature>
<dbReference type="InParanoid" id="A0A2R5G9C7"/>
<evidence type="ECO:0000313" key="4">
    <source>
        <dbReference type="Proteomes" id="UP000241890"/>
    </source>
</evidence>
<keyword evidence="4" id="KW-1185">Reference proteome</keyword>
<organism evidence="3 4">
    <name type="scientific">Hondaea fermentalgiana</name>
    <dbReference type="NCBI Taxonomy" id="2315210"/>
    <lineage>
        <taxon>Eukaryota</taxon>
        <taxon>Sar</taxon>
        <taxon>Stramenopiles</taxon>
        <taxon>Bigyra</taxon>
        <taxon>Labyrinthulomycetes</taxon>
        <taxon>Thraustochytrida</taxon>
        <taxon>Thraustochytriidae</taxon>
        <taxon>Hondaea</taxon>
    </lineage>
</organism>
<keyword evidence="1" id="KW-0175">Coiled coil</keyword>
<feature type="coiled-coil region" evidence="1">
    <location>
        <begin position="235"/>
        <end position="262"/>
    </location>
</feature>
<feature type="region of interest" description="Disordered" evidence="2">
    <location>
        <begin position="812"/>
        <end position="899"/>
    </location>
</feature>
<reference evidence="3 4" key="1">
    <citation type="submission" date="2017-12" db="EMBL/GenBank/DDBJ databases">
        <title>Sequencing, de novo assembly and annotation of complete genome of a new Thraustochytrid species, strain FCC1311.</title>
        <authorList>
            <person name="Sedici K."/>
            <person name="Godart F."/>
            <person name="Aiese Cigliano R."/>
            <person name="Sanseverino W."/>
            <person name="Barakat M."/>
            <person name="Ortet P."/>
            <person name="Marechal E."/>
            <person name="Cagnac O."/>
            <person name="Amato A."/>
        </authorList>
    </citation>
    <scope>NUCLEOTIDE SEQUENCE [LARGE SCALE GENOMIC DNA]</scope>
</reference>
<gene>
    <name evidence="3" type="ORF">FCC1311_038632</name>
</gene>
<evidence type="ECO:0000256" key="2">
    <source>
        <dbReference type="SAM" id="MobiDB-lite"/>
    </source>
</evidence>
<dbReference type="Proteomes" id="UP000241890">
    <property type="component" value="Unassembled WGS sequence"/>
</dbReference>
<dbReference type="AlphaFoldDB" id="A0A2R5G9C7"/>
<accession>A0A2R5G9C7</accession>
<name>A0A2R5G9C7_9STRA</name>
<evidence type="ECO:0000313" key="3">
    <source>
        <dbReference type="EMBL" id="GBG27640.1"/>
    </source>
</evidence>
<dbReference type="EMBL" id="BEYU01000033">
    <property type="protein sequence ID" value="GBG27640.1"/>
    <property type="molecule type" value="Genomic_DNA"/>
</dbReference>
<evidence type="ECO:0000256" key="1">
    <source>
        <dbReference type="SAM" id="Coils"/>
    </source>
</evidence>
<protein>
    <submittedName>
        <fullName evidence="3">Uncharacterized protein</fullName>
    </submittedName>
</protein>
<feature type="compositionally biased region" description="Acidic residues" evidence="2">
    <location>
        <begin position="887"/>
        <end position="899"/>
    </location>
</feature>
<comment type="caution">
    <text evidence="3">The sequence shown here is derived from an EMBL/GenBank/DDBJ whole genome shotgun (WGS) entry which is preliminary data.</text>
</comment>
<dbReference type="OrthoDB" id="2441647at2759"/>
<sequence>MLHDALEERFRAMEVRLASFESEKRQDEARIRDLTASLAEIKARTASKTLSQRDAASEERIAKLERTLGQMSKHVGSLEDLLIDRDDRIKNLAHQVQILQNQIDNEPRKTNPDTNVETAARVAAETVASEVARVSQSLVAVKERVEEISQHTQKSLAATSKQTEQAADRASAVAAHVNRSEKSLGEWKSQVTMQFERLEGGLSGLHKALDAQASRENHMQTMHQATIEDVRETMSRHAEKTNDRLEKHAKDVRERLASELDAARHAQADARTNFNEDLARFKDSFDLDRSNLEVRMQKLFDEMTIRSSQDDARIAELRADLDTRTNIITEDLRHEESVRMDSVRRVHEELTEQIESLQDRVGQGLQVGEGIGAGPSGQRNVAAAAAAAEKLGELEEVVRAEVRARMRHEAKAREHVTNTVQTLQVQIDKYRRSGHDHHEKLRRHLEAQASALQSKVQQDIQHISDKLAEFAQARQLTNAEALERVSLCEAKLAKRTAAQYVEVDKVRADLEKLDETRRADCERFEVALTSARTHFETHLAESLQVLQVQLQDAQTSSRHELETHAEEVSSQLHDAAHRAQIVEQQNEATFKEHRKLLEDAVNDLSASIERVAASQASKEALGNILDDIERREVRERQEALEREKEEQLRSELQQGLADLEQSFSQFYEDVESKATALEGLVYESQQSSYQYVDQLRTQLEAETEQRAADQSTVRLAVDQLCGKMDNLEGGALRQTQEDTTRLQVELVLERLLAGVAEQALVDEQEHISEAAEAIYESIHSLANQVESYARVSAQVEAKVSVLQKTVKLADQQARPAESARVPANPEAPSHAAHDTREKTSASNQEDSAMELASPDTGTAGPSLLSKPSRDSIILDGSLDLSQAPEADLGDDDDEDAFAL</sequence>
<feature type="coiled-coil region" evidence="1">
    <location>
        <begin position="630"/>
        <end position="662"/>
    </location>
</feature>
<dbReference type="Gene3D" id="1.20.120.20">
    <property type="entry name" value="Apolipoprotein"/>
    <property type="match status" value="1"/>
</dbReference>
<proteinExistence type="predicted"/>